<dbReference type="Gene3D" id="3.40.50.970">
    <property type="match status" value="1"/>
</dbReference>
<protein>
    <recommendedName>
        <fullName evidence="4">Dehydrogenase E1 component domain-containing protein</fullName>
    </recommendedName>
</protein>
<evidence type="ECO:0000313" key="5">
    <source>
        <dbReference type="EMBL" id="SVB25297.1"/>
    </source>
</evidence>
<keyword evidence="2" id="KW-0560">Oxidoreductase</keyword>
<sequence length="326" mass="35408">MSHEEINKDSVIWMYEKMFTIRRFEEQARREADSGKLRGIHSSIGQEAVPTGVCAHLRDEDFVLGTHRSHHHCIAKGVDLNEMMAELFGKATGTGNGKGGTMHIADINKGMLGANGIVGSNIPVATGVALTAKVKGTDNVSVVFFGDGASSQGALHEAMNLASIWKLPVLFVCENNRYAESTPFEYSVAGGSVSNRADGYGIPGVTVDGQAVLDVFEVAKEAVGRARAGDGPTLIEAQTYRYLGHAGLDDPLTYRSEEEQEYYMNRDCIVTFKKYILDSSLADENELAQIEKNCEAAIATSVKFADDSPYPSDEALTEDVYTTYKN</sequence>
<dbReference type="PANTHER" id="PTHR11516:SF60">
    <property type="entry name" value="PYRUVATE DEHYDROGENASE E1 COMPONENT SUBUNIT ALPHA"/>
    <property type="match status" value="1"/>
</dbReference>
<evidence type="ECO:0000259" key="4">
    <source>
        <dbReference type="Pfam" id="PF00676"/>
    </source>
</evidence>
<dbReference type="PANTHER" id="PTHR11516">
    <property type="entry name" value="PYRUVATE DEHYDROGENASE E1 COMPONENT, ALPHA SUBUNIT BACTERIAL AND ORGANELLAR"/>
    <property type="match status" value="1"/>
</dbReference>
<dbReference type="AlphaFoldDB" id="A0A382CJ02"/>
<dbReference type="GO" id="GO:0004739">
    <property type="term" value="F:pyruvate dehydrogenase (acetyl-transferring) activity"/>
    <property type="evidence" value="ECO:0007669"/>
    <property type="project" value="TreeGrafter"/>
</dbReference>
<dbReference type="InterPro" id="IPR029061">
    <property type="entry name" value="THDP-binding"/>
</dbReference>
<evidence type="ECO:0000256" key="2">
    <source>
        <dbReference type="ARBA" id="ARBA00023002"/>
    </source>
</evidence>
<dbReference type="SUPFAM" id="SSF52518">
    <property type="entry name" value="Thiamin diphosphate-binding fold (THDP-binding)"/>
    <property type="match status" value="1"/>
</dbReference>
<gene>
    <name evidence="5" type="ORF">METZ01_LOCUS178151</name>
</gene>
<dbReference type="GO" id="GO:0006086">
    <property type="term" value="P:pyruvate decarboxylation to acetyl-CoA"/>
    <property type="evidence" value="ECO:0007669"/>
    <property type="project" value="TreeGrafter"/>
</dbReference>
<keyword evidence="3" id="KW-0786">Thiamine pyrophosphate</keyword>
<evidence type="ECO:0000256" key="1">
    <source>
        <dbReference type="ARBA" id="ARBA00001964"/>
    </source>
</evidence>
<dbReference type="Pfam" id="PF00676">
    <property type="entry name" value="E1_dh"/>
    <property type="match status" value="1"/>
</dbReference>
<accession>A0A382CJ02</accession>
<dbReference type="EMBL" id="UINC01034449">
    <property type="protein sequence ID" value="SVB25297.1"/>
    <property type="molecule type" value="Genomic_DNA"/>
</dbReference>
<dbReference type="InterPro" id="IPR050642">
    <property type="entry name" value="PDH_E1_Alpha_Subunit"/>
</dbReference>
<dbReference type="CDD" id="cd02000">
    <property type="entry name" value="TPP_E1_PDC_ADC_BCADC"/>
    <property type="match status" value="1"/>
</dbReference>
<organism evidence="5">
    <name type="scientific">marine metagenome</name>
    <dbReference type="NCBI Taxonomy" id="408172"/>
    <lineage>
        <taxon>unclassified sequences</taxon>
        <taxon>metagenomes</taxon>
        <taxon>ecological metagenomes</taxon>
    </lineage>
</organism>
<dbReference type="InterPro" id="IPR001017">
    <property type="entry name" value="DH_E1"/>
</dbReference>
<proteinExistence type="predicted"/>
<feature type="domain" description="Dehydrogenase E1 component" evidence="4">
    <location>
        <begin position="16"/>
        <end position="311"/>
    </location>
</feature>
<reference evidence="5" key="1">
    <citation type="submission" date="2018-05" db="EMBL/GenBank/DDBJ databases">
        <authorList>
            <person name="Lanie J.A."/>
            <person name="Ng W.-L."/>
            <person name="Kazmierczak K.M."/>
            <person name="Andrzejewski T.M."/>
            <person name="Davidsen T.M."/>
            <person name="Wayne K.J."/>
            <person name="Tettelin H."/>
            <person name="Glass J.I."/>
            <person name="Rusch D."/>
            <person name="Podicherti R."/>
            <person name="Tsui H.-C.T."/>
            <person name="Winkler M.E."/>
        </authorList>
    </citation>
    <scope>NUCLEOTIDE SEQUENCE</scope>
</reference>
<evidence type="ECO:0000256" key="3">
    <source>
        <dbReference type="ARBA" id="ARBA00023052"/>
    </source>
</evidence>
<comment type="cofactor">
    <cofactor evidence="1">
        <name>thiamine diphosphate</name>
        <dbReference type="ChEBI" id="CHEBI:58937"/>
    </cofactor>
</comment>
<name>A0A382CJ02_9ZZZZ</name>